<dbReference type="Proteomes" id="UP000276254">
    <property type="component" value="Chromosome"/>
</dbReference>
<dbReference type="OrthoDB" id="9816431at2"/>
<dbReference type="AlphaFoldDB" id="A0A494TCU5"/>
<proteinExistence type="predicted"/>
<dbReference type="PRINTS" id="PR00455">
    <property type="entry name" value="HTHTETR"/>
</dbReference>
<reference evidence="7 8" key="1">
    <citation type="submission" date="2018-09" db="EMBL/GenBank/DDBJ databases">
        <title>Sphingomonas peninsula sp. nov., isolated from fildes peninsula, Antarctic soil.</title>
        <authorList>
            <person name="Yingchao G."/>
        </authorList>
    </citation>
    <scope>NUCLEOTIDE SEQUENCE [LARGE SCALE GENOMIC DNA]</scope>
    <source>
        <strain evidence="7 8">YZ-8</strain>
    </source>
</reference>
<organism evidence="7 8">
    <name type="scientific">Sphingomonas paeninsulae</name>
    <dbReference type="NCBI Taxonomy" id="2319844"/>
    <lineage>
        <taxon>Bacteria</taxon>
        <taxon>Pseudomonadati</taxon>
        <taxon>Pseudomonadota</taxon>
        <taxon>Alphaproteobacteria</taxon>
        <taxon>Sphingomonadales</taxon>
        <taxon>Sphingomonadaceae</taxon>
        <taxon>Sphingomonas</taxon>
    </lineage>
</organism>
<sequence length="224" mass="24196">MAMADHSAVTEDGGSRRARNKARTTGAILDAAKRCIAEGGVQATTMDQIAAVADVSRATLFNYFASKADIIDVLVAENEAGFYIAIDAWRGAGGLTAGERLLGIFTATAHYLRRASPIERVLVGVSWLNWNELTGIARIERLIQAFGGLLEDGRHRGEIAVFVDLRAAAEIICNTYMGVIHAWRMDPDYPASIRLDAAARLLATMIMPTASLPEKPPKPPHPNL</sequence>
<feature type="DNA-binding region" description="H-T-H motif" evidence="4">
    <location>
        <begin position="45"/>
        <end position="64"/>
    </location>
</feature>
<keyword evidence="1" id="KW-0805">Transcription regulation</keyword>
<dbReference type="InterPro" id="IPR023772">
    <property type="entry name" value="DNA-bd_HTH_TetR-type_CS"/>
</dbReference>
<evidence type="ECO:0000256" key="3">
    <source>
        <dbReference type="ARBA" id="ARBA00023163"/>
    </source>
</evidence>
<dbReference type="GO" id="GO:0003700">
    <property type="term" value="F:DNA-binding transcription factor activity"/>
    <property type="evidence" value="ECO:0007669"/>
    <property type="project" value="TreeGrafter"/>
</dbReference>
<dbReference type="PANTHER" id="PTHR30055:SF234">
    <property type="entry name" value="HTH-TYPE TRANSCRIPTIONAL REGULATOR BETI"/>
    <property type="match status" value="1"/>
</dbReference>
<dbReference type="InterPro" id="IPR001647">
    <property type="entry name" value="HTH_TetR"/>
</dbReference>
<evidence type="ECO:0000256" key="1">
    <source>
        <dbReference type="ARBA" id="ARBA00023015"/>
    </source>
</evidence>
<feature type="domain" description="HTH tetR-type" evidence="6">
    <location>
        <begin position="22"/>
        <end position="82"/>
    </location>
</feature>
<keyword evidence="8" id="KW-1185">Reference proteome</keyword>
<evidence type="ECO:0000313" key="7">
    <source>
        <dbReference type="EMBL" id="AYJ87020.1"/>
    </source>
</evidence>
<dbReference type="GO" id="GO:0000976">
    <property type="term" value="F:transcription cis-regulatory region binding"/>
    <property type="evidence" value="ECO:0007669"/>
    <property type="project" value="TreeGrafter"/>
</dbReference>
<dbReference type="InterPro" id="IPR009057">
    <property type="entry name" value="Homeodomain-like_sf"/>
</dbReference>
<gene>
    <name evidence="7" type="ORF">D3Y57_15085</name>
</gene>
<feature type="region of interest" description="Disordered" evidence="5">
    <location>
        <begin position="1"/>
        <end position="21"/>
    </location>
</feature>
<dbReference type="InterPro" id="IPR050109">
    <property type="entry name" value="HTH-type_TetR-like_transc_reg"/>
</dbReference>
<dbReference type="EMBL" id="CP032829">
    <property type="protein sequence ID" value="AYJ87020.1"/>
    <property type="molecule type" value="Genomic_DNA"/>
</dbReference>
<accession>A0A494TCU5</accession>
<dbReference type="Gene3D" id="1.10.357.10">
    <property type="entry name" value="Tetracycline Repressor, domain 2"/>
    <property type="match status" value="1"/>
</dbReference>
<name>A0A494TCU5_SPHPE</name>
<evidence type="ECO:0000259" key="6">
    <source>
        <dbReference type="PROSITE" id="PS50977"/>
    </source>
</evidence>
<dbReference type="Pfam" id="PF00440">
    <property type="entry name" value="TetR_N"/>
    <property type="match status" value="1"/>
</dbReference>
<dbReference type="PROSITE" id="PS01081">
    <property type="entry name" value="HTH_TETR_1"/>
    <property type="match status" value="1"/>
</dbReference>
<evidence type="ECO:0000256" key="4">
    <source>
        <dbReference type="PROSITE-ProRule" id="PRU00335"/>
    </source>
</evidence>
<keyword evidence="2 4" id="KW-0238">DNA-binding</keyword>
<dbReference type="KEGG" id="spha:D3Y57_15085"/>
<dbReference type="PANTHER" id="PTHR30055">
    <property type="entry name" value="HTH-TYPE TRANSCRIPTIONAL REGULATOR RUTR"/>
    <property type="match status" value="1"/>
</dbReference>
<evidence type="ECO:0000256" key="2">
    <source>
        <dbReference type="ARBA" id="ARBA00023125"/>
    </source>
</evidence>
<dbReference type="PROSITE" id="PS50977">
    <property type="entry name" value="HTH_TETR_2"/>
    <property type="match status" value="1"/>
</dbReference>
<evidence type="ECO:0000313" key="8">
    <source>
        <dbReference type="Proteomes" id="UP000276254"/>
    </source>
</evidence>
<dbReference type="SUPFAM" id="SSF46689">
    <property type="entry name" value="Homeodomain-like"/>
    <property type="match status" value="1"/>
</dbReference>
<evidence type="ECO:0000256" key="5">
    <source>
        <dbReference type="SAM" id="MobiDB-lite"/>
    </source>
</evidence>
<dbReference type="InterPro" id="IPR036271">
    <property type="entry name" value="Tet_transcr_reg_TetR-rel_C_sf"/>
</dbReference>
<keyword evidence="3" id="KW-0804">Transcription</keyword>
<dbReference type="SUPFAM" id="SSF48498">
    <property type="entry name" value="Tetracyclin repressor-like, C-terminal domain"/>
    <property type="match status" value="1"/>
</dbReference>
<protein>
    <submittedName>
        <fullName evidence="7">TetR/AcrR family transcriptional regulator</fullName>
    </submittedName>
</protein>